<reference evidence="4" key="1">
    <citation type="submission" date="2016-05" db="EMBL/GenBank/DDBJ databases">
        <title>Comparative genomics of biotechnologically important yeasts.</title>
        <authorList>
            <consortium name="DOE Joint Genome Institute"/>
            <person name="Riley R."/>
            <person name="Haridas S."/>
            <person name="Wolfe K.H."/>
            <person name="Lopes M.R."/>
            <person name="Hittinger C.T."/>
            <person name="Goker M."/>
            <person name="Salamov A."/>
            <person name="Wisecaver J."/>
            <person name="Long T.M."/>
            <person name="Aerts A.L."/>
            <person name="Barry K."/>
            <person name="Choi C."/>
            <person name="Clum A."/>
            <person name="Coughlan A.Y."/>
            <person name="Deshpande S."/>
            <person name="Douglass A.P."/>
            <person name="Hanson S.J."/>
            <person name="Klenk H.-P."/>
            <person name="Labutti K."/>
            <person name="Lapidus A."/>
            <person name="Lindquist E."/>
            <person name="Lipzen A."/>
            <person name="Meier-Kolthoff J.P."/>
            <person name="Ohm R.A."/>
            <person name="Otillar R.P."/>
            <person name="Pangilinan J."/>
            <person name="Peng Y."/>
            <person name="Rokas A."/>
            <person name="Rosa C.A."/>
            <person name="Scheuner C."/>
            <person name="Sibirny A.A."/>
            <person name="Slot J.C."/>
            <person name="Stielow J.B."/>
            <person name="Sun H."/>
            <person name="Kurtzman C.P."/>
            <person name="Blackwell M."/>
            <person name="Grigoriev I.V."/>
            <person name="Jeffries T.W."/>
        </authorList>
    </citation>
    <scope>NUCLEOTIDE SEQUENCE [LARGE SCALE GENOMIC DNA]</scope>
    <source>
        <strain evidence="4">DSM 1968</strain>
    </source>
</reference>
<protein>
    <recommendedName>
        <fullName evidence="2">CRAL-TRIO domain-containing protein</fullName>
    </recommendedName>
</protein>
<sequence>MVQINLDKIFFKTQTYDPSTNLPIYILDSTALPNPESCDFLNLIEILISRIPNHNYSLIFFTCGLSASPNLYNNEFDEKFKFSWVWGVKTFSLLPQQKRKFLRKLYVVHECWWIRALIEVLKNVLSSKFISNNNKRIIHCSNITELSKNIDITKLQISLSNYLYDSLKLNNKIIIPIHLVPIFNIKITQKNKLSWFYYNLLFFKISNRLLSNISAISTQNSDSHSNSNSNSNSDSHSNSKLKSNLSIHNQLLLKNPTDEFQKSKITILIDSIKRNQLIDLNDWDILSLINVWKFFLKFLPTNLIPVSSIKLPIKDNNLSYINSILNSILNTNDYHFLLNDLMNLIILPCLNLDLYLISIDFNKNINNQYKNISLDELNNNYLIKFSKSLVSYFSGNLDRNDLLVSSRFLKNLIKLWPYLDANYDKLPSSNFTHLQNSIFIQLNSSNINNHNNHNNHNSALNNNNNVSSLLRKLPSSSFLFPINKKKSSSSILNSSNSSISLTLSSSSSSTSFATNKSYISNIYNNSFLPKDYLGLLLSSKTEYFILRFRNDDDFIINTNLNNCFTKLYTNKNSSNNSFVEILDYSNEPFSPSFSDFIPSNLLNS</sequence>
<accession>A0A1D2VAY7</accession>
<evidence type="ECO:0000256" key="1">
    <source>
        <dbReference type="SAM" id="MobiDB-lite"/>
    </source>
</evidence>
<evidence type="ECO:0000259" key="2">
    <source>
        <dbReference type="Pfam" id="PF13716"/>
    </source>
</evidence>
<organism evidence="3 4">
    <name type="scientific">Ascoidea rubescens DSM 1968</name>
    <dbReference type="NCBI Taxonomy" id="1344418"/>
    <lineage>
        <taxon>Eukaryota</taxon>
        <taxon>Fungi</taxon>
        <taxon>Dikarya</taxon>
        <taxon>Ascomycota</taxon>
        <taxon>Saccharomycotina</taxon>
        <taxon>Saccharomycetes</taxon>
        <taxon>Ascoideaceae</taxon>
        <taxon>Ascoidea</taxon>
    </lineage>
</organism>
<evidence type="ECO:0000313" key="4">
    <source>
        <dbReference type="Proteomes" id="UP000095038"/>
    </source>
</evidence>
<dbReference type="STRING" id="1344418.A0A1D2VAY7"/>
<dbReference type="OrthoDB" id="410651at2759"/>
<dbReference type="InParanoid" id="A0A1D2VAY7"/>
<evidence type="ECO:0000313" key="3">
    <source>
        <dbReference type="EMBL" id="ODV58607.1"/>
    </source>
</evidence>
<dbReference type="InterPro" id="IPR001251">
    <property type="entry name" value="CRAL-TRIO_dom"/>
</dbReference>
<keyword evidence="4" id="KW-1185">Reference proteome</keyword>
<dbReference type="InterPro" id="IPR036865">
    <property type="entry name" value="CRAL-TRIO_dom_sf"/>
</dbReference>
<feature type="non-terminal residue" evidence="3">
    <location>
        <position position="604"/>
    </location>
</feature>
<feature type="domain" description="CRAL-TRIO" evidence="2">
    <location>
        <begin position="23"/>
        <end position="160"/>
    </location>
</feature>
<dbReference type="AlphaFoldDB" id="A0A1D2VAY7"/>
<dbReference type="Pfam" id="PF13716">
    <property type="entry name" value="CRAL_TRIO_2"/>
    <property type="match status" value="1"/>
</dbReference>
<gene>
    <name evidence="3" type="ORF">ASCRUDRAFT_50828</name>
</gene>
<dbReference type="RefSeq" id="XP_020044914.1">
    <property type="nucleotide sequence ID" value="XM_020191081.1"/>
</dbReference>
<dbReference type="Proteomes" id="UP000095038">
    <property type="component" value="Unassembled WGS sequence"/>
</dbReference>
<name>A0A1D2VAY7_9ASCO</name>
<dbReference type="Gene3D" id="3.40.525.10">
    <property type="entry name" value="CRAL-TRIO lipid binding domain"/>
    <property type="match status" value="1"/>
</dbReference>
<dbReference type="GeneID" id="30964717"/>
<dbReference type="FunCoup" id="A0A1D2VAY7">
    <property type="interactions" value="53"/>
</dbReference>
<dbReference type="EMBL" id="KV454491">
    <property type="protein sequence ID" value="ODV58607.1"/>
    <property type="molecule type" value="Genomic_DNA"/>
</dbReference>
<proteinExistence type="predicted"/>
<feature type="region of interest" description="Disordered" evidence="1">
    <location>
        <begin position="219"/>
        <end position="241"/>
    </location>
</feature>
<feature type="compositionally biased region" description="Low complexity" evidence="1">
    <location>
        <begin position="220"/>
        <end position="241"/>
    </location>
</feature>